<reference evidence="2" key="1">
    <citation type="submission" date="2008-06" db="EMBL/GenBank/DDBJ databases">
        <authorList>
            <person name="Lorenzi H."/>
            <person name="Inman J."/>
            <person name="Miller J."/>
            <person name="Schobel S."/>
            <person name="Amedeo P."/>
            <person name="Caler E.V."/>
            <person name="da Silva J."/>
        </authorList>
    </citation>
    <scope>NUCLEOTIDE SEQUENCE [LARGE SCALE GENOMIC DNA]</scope>
    <source>
        <strain evidence="2">RN66</strain>
    </source>
</reference>
<dbReference type="InterPro" id="IPR029058">
    <property type="entry name" value="AB_hydrolase_fold"/>
</dbReference>
<feature type="domain" description="Serine aminopeptidase S33" evidence="1">
    <location>
        <begin position="54"/>
        <end position="176"/>
    </location>
</feature>
<dbReference type="RefSeq" id="XP_002142210.1">
    <property type="nucleotide sequence ID" value="XM_002142174.1"/>
</dbReference>
<dbReference type="VEuPathDB" id="CryptoDB:CMU_029350"/>
<dbReference type="OMA" id="ANWSHIL"/>
<dbReference type="EMBL" id="DS989735">
    <property type="protein sequence ID" value="EEA07861.1"/>
    <property type="molecule type" value="Genomic_DNA"/>
</dbReference>
<evidence type="ECO:0000259" key="1">
    <source>
        <dbReference type="Pfam" id="PF12146"/>
    </source>
</evidence>
<accession>B6AI20</accession>
<dbReference type="eggNOG" id="KOG1552">
    <property type="taxonomic scope" value="Eukaryota"/>
</dbReference>
<dbReference type="SUPFAM" id="SSF53474">
    <property type="entry name" value="alpha/beta-Hydrolases"/>
    <property type="match status" value="1"/>
</dbReference>
<dbReference type="Gene3D" id="3.40.50.1820">
    <property type="entry name" value="alpha/beta hydrolase"/>
    <property type="match status" value="1"/>
</dbReference>
<dbReference type="Proteomes" id="UP000001460">
    <property type="component" value="Unassembled WGS sequence"/>
</dbReference>
<proteinExistence type="predicted"/>
<dbReference type="Pfam" id="PF12146">
    <property type="entry name" value="Hydrolase_4"/>
    <property type="match status" value="1"/>
</dbReference>
<dbReference type="OrthoDB" id="10249433at2759"/>
<evidence type="ECO:0000313" key="2">
    <source>
        <dbReference type="EMBL" id="EEA07861.1"/>
    </source>
</evidence>
<dbReference type="PANTHER" id="PTHR12277">
    <property type="entry name" value="ALPHA/BETA HYDROLASE DOMAIN-CONTAINING PROTEIN"/>
    <property type="match status" value="1"/>
</dbReference>
<dbReference type="GeneID" id="6997394"/>
<keyword evidence="3" id="KW-1185">Reference proteome</keyword>
<evidence type="ECO:0000313" key="3">
    <source>
        <dbReference type="Proteomes" id="UP000001460"/>
    </source>
</evidence>
<dbReference type="STRING" id="441375.B6AI20"/>
<sequence>MLIQRFADAAMFPGTYSSYEVTSYPEIILLPSPIDVNTKMPCLLFTARKTSHILIVYAHGNGVDIGELHARFKYMGDRLKVHFFAFDYPGYGKHGGRSDESTVDMCMNIVMGFITQQLQWPLENIILWGCSIGSGPTTRYAKILNQNKQNLGGLILQCPFKSIKHAAESFAGKIGRLLITQRWNVQAEVAECSCPVLWIHGKKDSMFSWFGSYEMYNNYHTNKRSCHFPDDATHHFFDMEQDIIKPVDNFIRKFILENTKKICNFKNNGEKMKNLRGRISQSTLNSFRPTVLDTYLTRNINIKTSNNSSGISSNSSMALNPTLSMRIIGPKDFKTALFFWSGNHDTTEPFSSSAYLDGEFPVKYIWLNGESGEYTSNNDGKYSTENLTASSSYLISSDESELDDDDDNGIHLNYPLSQINVGKTSFRYIGRRLNRYKQVPLQTGYTLLGDPTYFRHECRQMFEKLGIKPFTNSNELLLNFWPIQNLYRYLYNQFKVFFQIILEQIELQNFSFITNSKDTFMSIICWVRRMYYLYTPSLFMNTIYAYQAAVDQWVLDGVTIGNIYVQLQSINGIKGRMVVNLLEKSPISRNFPPPFYLIVPLYMPPKPYFQPIAEWIVRYMYHLHTMNVKTGISKNSKIKSKSNLSSFSTLNSLETTCLLEELTYSVLNNFLLCRKRPKLEKLCLITGMGNWFPFGWDEFFIKLFEINSSFYIHKMNLSFGNIYTDDNLMRSINYDQSSFLKLLIPHHLPESASLEILFGILKTKIKTRSEWIESIKKASLSSSNCSNTSEKSAAMNEVEILVSREKAIDPLKSFSPEVCQNVFNTLILIIKMALLLPFGISNESNAYEDTNKNYTQQFTYKEVNPKSLNESIEENKHTDKEEYYFVNTKNGKQANWSHILESMETFAEFMNKINYCQVKLPLPGISQSFRGKLTSNNRYWKRYISENNFKVYDTSETEMNIYNVIKLTEIQDKITYMCETDGSQNLETPVYYDEIESPEQQDTRSFHGKIIMKSCDDNINSSKCGSETNINICDNITDSSNQDNSQINYNSSKSKGIEDENVKYIVNKGKSDELPLTWESVLLNSKNPLMIINKMSYHDKIYMGMAPSNYTILHRWLYEKYPFLRLDHESEYIFQLLWHFAHCCLYHGGLLMKPSNISEVSNPNISEVFQLCSKVYPIQCLLLIISITRRAIENPNYADIPLLNWYENNKLDKKSNYLGFNSACSHTSLSENKYLYILESILSISMEILEQGVCDQIVYYKIDNDNNINIANPATEYLETNVQATDKLLPFRSDLIPPSCSSTIESIQKQNINDDEEDKQKVIIYSSSSLIDLNSSQIRESKEPKFPKDTRILRIHNYSTAENNIGADKGIHENTFQIPLSEITTRKSRSISLSPLRILKFKK</sequence>
<gene>
    <name evidence="2" type="ORF">CMU_029350</name>
</gene>
<name>B6AI20_CRYMR</name>
<dbReference type="InterPro" id="IPR022742">
    <property type="entry name" value="Hydrolase_4"/>
</dbReference>
<organism evidence="2 3">
    <name type="scientific">Cryptosporidium muris (strain RN66)</name>
    <dbReference type="NCBI Taxonomy" id="441375"/>
    <lineage>
        <taxon>Eukaryota</taxon>
        <taxon>Sar</taxon>
        <taxon>Alveolata</taxon>
        <taxon>Apicomplexa</taxon>
        <taxon>Conoidasida</taxon>
        <taxon>Coccidia</taxon>
        <taxon>Eucoccidiorida</taxon>
        <taxon>Eimeriorina</taxon>
        <taxon>Cryptosporidiidae</taxon>
        <taxon>Cryptosporidium</taxon>
    </lineage>
</organism>
<dbReference type="PANTHER" id="PTHR12277:SF197">
    <property type="entry name" value="CHROMOSOME UNDETERMINED SCAFFOLD_38, WHOLE GENOME SHOTGUN SEQUENCE"/>
    <property type="match status" value="1"/>
</dbReference>
<protein>
    <recommendedName>
        <fullName evidence="1">Serine aminopeptidase S33 domain-containing protein</fullName>
    </recommendedName>
</protein>